<name>A0AAD3TQR4_9TREE</name>
<accession>A0AAD3TQR4</accession>
<comment type="caution">
    <text evidence="2">The sequence shown here is derived from an EMBL/GenBank/DDBJ whole genome shotgun (WGS) entry which is preliminary data.</text>
</comment>
<evidence type="ECO:0000313" key="3">
    <source>
        <dbReference type="Proteomes" id="UP001222932"/>
    </source>
</evidence>
<reference evidence="2" key="1">
    <citation type="journal article" date="2023" name="BMC Genomics">
        <title>Chromosome-level genome assemblies of Cutaneotrichosporon spp. (Trichosporonales, Basidiomycota) reveal imbalanced evolution between nucleotide sequences and chromosome synteny.</title>
        <authorList>
            <person name="Kobayashi Y."/>
            <person name="Kayamori A."/>
            <person name="Aoki K."/>
            <person name="Shiwa Y."/>
            <person name="Matsutani M."/>
            <person name="Fujita N."/>
            <person name="Sugita T."/>
            <person name="Iwasaki W."/>
            <person name="Tanaka N."/>
            <person name="Takashima M."/>
        </authorList>
    </citation>
    <scope>NUCLEOTIDE SEQUENCE</scope>
    <source>
        <strain evidence="2">HIS016</strain>
    </source>
</reference>
<dbReference type="Proteomes" id="UP001222932">
    <property type="component" value="Unassembled WGS sequence"/>
</dbReference>
<organism evidence="2 3">
    <name type="scientific">Cutaneotrichosporon spelunceum</name>
    <dbReference type="NCBI Taxonomy" id="1672016"/>
    <lineage>
        <taxon>Eukaryota</taxon>
        <taxon>Fungi</taxon>
        <taxon>Dikarya</taxon>
        <taxon>Basidiomycota</taxon>
        <taxon>Agaricomycotina</taxon>
        <taxon>Tremellomycetes</taxon>
        <taxon>Trichosporonales</taxon>
        <taxon>Trichosporonaceae</taxon>
        <taxon>Cutaneotrichosporon</taxon>
    </lineage>
</organism>
<keyword evidence="3" id="KW-1185">Reference proteome</keyword>
<dbReference type="AlphaFoldDB" id="A0AAD3TQR4"/>
<protein>
    <submittedName>
        <fullName evidence="2">Uncharacterized protein</fullName>
    </submittedName>
</protein>
<evidence type="ECO:0000313" key="2">
    <source>
        <dbReference type="EMBL" id="GMK55112.1"/>
    </source>
</evidence>
<sequence length="276" mass="30872">MAATNADGPVPPSRPERIGVNNYVAWDPITLAARQRSATSIETFASKTNKLVADLVAQLDATNDQLDAANDRHAELRATNAQEISSLKHENELTKDLVAPYYNLVLPEVARVITTVLTGDKSLMRRGVTQFKVANTLKGYIKDLDTQAPAEWLLEFAGREEEAKEILRRLHSNACTRQAQLNRNRAADPRSDVLSLLKKHLFYISSITSPREALVTQRLLISAAAKPAVDCNTSQLTQHKERLSRELERWIKNGVLKEEDACCIYLYMYVCAKQPS</sequence>
<evidence type="ECO:0000256" key="1">
    <source>
        <dbReference type="SAM" id="Coils"/>
    </source>
</evidence>
<feature type="coiled-coil region" evidence="1">
    <location>
        <begin position="52"/>
        <end position="79"/>
    </location>
</feature>
<dbReference type="EMBL" id="BTCM01000002">
    <property type="protein sequence ID" value="GMK55112.1"/>
    <property type="molecule type" value="Genomic_DNA"/>
</dbReference>
<proteinExistence type="predicted"/>
<gene>
    <name evidence="2" type="ORF">CspeluHIS016_0201680</name>
</gene>
<keyword evidence="1" id="KW-0175">Coiled coil</keyword>
<reference evidence="2" key="2">
    <citation type="submission" date="2023-06" db="EMBL/GenBank/DDBJ databases">
        <authorList>
            <person name="Kobayashi Y."/>
            <person name="Kayamori A."/>
            <person name="Aoki K."/>
            <person name="Shiwa Y."/>
            <person name="Fujita N."/>
            <person name="Sugita T."/>
            <person name="Iwasaki W."/>
            <person name="Tanaka N."/>
            <person name="Takashima M."/>
        </authorList>
    </citation>
    <scope>NUCLEOTIDE SEQUENCE</scope>
    <source>
        <strain evidence="2">HIS016</strain>
    </source>
</reference>